<dbReference type="Proteomes" id="UP001500503">
    <property type="component" value="Unassembled WGS sequence"/>
</dbReference>
<protein>
    <recommendedName>
        <fullName evidence="2">DUF2786 domain-containing protein</fullName>
    </recommendedName>
</protein>
<gene>
    <name evidence="3" type="ORF">GCM10023191_086580</name>
</gene>
<keyword evidence="4" id="KW-1185">Reference proteome</keyword>
<dbReference type="InterPro" id="IPR024498">
    <property type="entry name" value="DUF2786"/>
</dbReference>
<evidence type="ECO:0000313" key="3">
    <source>
        <dbReference type="EMBL" id="GAA4516089.1"/>
    </source>
</evidence>
<feature type="region of interest" description="Disordered" evidence="1">
    <location>
        <begin position="227"/>
        <end position="259"/>
    </location>
</feature>
<evidence type="ECO:0000256" key="1">
    <source>
        <dbReference type="SAM" id="MobiDB-lite"/>
    </source>
</evidence>
<accession>A0ABP8R2A3</accession>
<feature type="compositionally biased region" description="Basic and acidic residues" evidence="1">
    <location>
        <begin position="227"/>
        <end position="237"/>
    </location>
</feature>
<sequence length="259" mass="27749">MTIDHEGRVRALLDRAEHPETPEAEAQACAAKAAELMMRHAIDEAALRARRGEGPEPVVYWEHVVGGGDGHARARAAGLTAVVRAYGGACALRGDGAYRRDIALLAVATESARDALTLLLPSLTLQMDGAGTRAADAHMSAYPEELFRRKADRTRWRNGYLKAFLVGYGDRVAERIDAARGLLREEDPAAAGSAALVLARDDERVRAEFTARFPALGPARRQRVRGDGFRAGRDAGRFADLGSGVGGGRPALGPPRPPR</sequence>
<evidence type="ECO:0000259" key="2">
    <source>
        <dbReference type="Pfam" id="PF10979"/>
    </source>
</evidence>
<dbReference type="EMBL" id="BAABHF010000054">
    <property type="protein sequence ID" value="GAA4516089.1"/>
    <property type="molecule type" value="Genomic_DNA"/>
</dbReference>
<dbReference type="Pfam" id="PF10979">
    <property type="entry name" value="DUF2786"/>
    <property type="match status" value="1"/>
</dbReference>
<organism evidence="3 4">
    <name type="scientific">Actinoallomurus oryzae</name>
    <dbReference type="NCBI Taxonomy" id="502180"/>
    <lineage>
        <taxon>Bacteria</taxon>
        <taxon>Bacillati</taxon>
        <taxon>Actinomycetota</taxon>
        <taxon>Actinomycetes</taxon>
        <taxon>Streptosporangiales</taxon>
        <taxon>Thermomonosporaceae</taxon>
        <taxon>Actinoallomurus</taxon>
    </lineage>
</organism>
<feature type="domain" description="DUF2786" evidence="2">
    <location>
        <begin position="8"/>
        <end position="44"/>
    </location>
</feature>
<proteinExistence type="predicted"/>
<dbReference type="RefSeq" id="WP_345474172.1">
    <property type="nucleotide sequence ID" value="NZ_BAABHF010000054.1"/>
</dbReference>
<reference evidence="4" key="1">
    <citation type="journal article" date="2019" name="Int. J. Syst. Evol. Microbiol.">
        <title>The Global Catalogue of Microorganisms (GCM) 10K type strain sequencing project: providing services to taxonomists for standard genome sequencing and annotation.</title>
        <authorList>
            <consortium name="The Broad Institute Genomics Platform"/>
            <consortium name="The Broad Institute Genome Sequencing Center for Infectious Disease"/>
            <person name="Wu L."/>
            <person name="Ma J."/>
        </authorList>
    </citation>
    <scope>NUCLEOTIDE SEQUENCE [LARGE SCALE GENOMIC DNA]</scope>
    <source>
        <strain evidence="4">JCM 17933</strain>
    </source>
</reference>
<comment type="caution">
    <text evidence="3">The sequence shown here is derived from an EMBL/GenBank/DDBJ whole genome shotgun (WGS) entry which is preliminary data.</text>
</comment>
<evidence type="ECO:0000313" key="4">
    <source>
        <dbReference type="Proteomes" id="UP001500503"/>
    </source>
</evidence>
<name>A0ABP8R2A3_9ACTN</name>